<proteinExistence type="predicted"/>
<reference evidence="1" key="1">
    <citation type="submission" date="2021-02" db="EMBL/GenBank/DDBJ databases">
        <authorList>
            <person name="Nowell W R."/>
        </authorList>
    </citation>
    <scope>NUCLEOTIDE SEQUENCE</scope>
</reference>
<dbReference type="AlphaFoldDB" id="A0A820NUR3"/>
<organism evidence="1 2">
    <name type="scientific">Rotaria sordida</name>
    <dbReference type="NCBI Taxonomy" id="392033"/>
    <lineage>
        <taxon>Eukaryota</taxon>
        <taxon>Metazoa</taxon>
        <taxon>Spiralia</taxon>
        <taxon>Gnathifera</taxon>
        <taxon>Rotifera</taxon>
        <taxon>Eurotatoria</taxon>
        <taxon>Bdelloidea</taxon>
        <taxon>Philodinida</taxon>
        <taxon>Philodinidae</taxon>
        <taxon>Rotaria</taxon>
    </lineage>
</organism>
<gene>
    <name evidence="1" type="ORF">JBS370_LOCUS43215</name>
</gene>
<accession>A0A820NUR3</accession>
<name>A0A820NUR3_9BILA</name>
<feature type="non-terminal residue" evidence="1">
    <location>
        <position position="1"/>
    </location>
</feature>
<protein>
    <submittedName>
        <fullName evidence="1">Uncharacterized protein</fullName>
    </submittedName>
</protein>
<dbReference type="Proteomes" id="UP000663836">
    <property type="component" value="Unassembled WGS sequence"/>
</dbReference>
<sequence>IYRGPRQRSMHPKGASFYQSHINHLRVAEV</sequence>
<dbReference type="EMBL" id="CAJOBD010064463">
    <property type="protein sequence ID" value="CAF4393265.1"/>
    <property type="molecule type" value="Genomic_DNA"/>
</dbReference>
<evidence type="ECO:0000313" key="1">
    <source>
        <dbReference type="EMBL" id="CAF4393265.1"/>
    </source>
</evidence>
<comment type="caution">
    <text evidence="1">The sequence shown here is derived from an EMBL/GenBank/DDBJ whole genome shotgun (WGS) entry which is preliminary data.</text>
</comment>
<evidence type="ECO:0000313" key="2">
    <source>
        <dbReference type="Proteomes" id="UP000663836"/>
    </source>
</evidence>